<name>A0AA43MC40_9BURK</name>
<dbReference type="AlphaFoldDB" id="A0AA43MC40"/>
<comment type="caution">
    <text evidence="1">The sequence shown here is derived from an EMBL/GenBank/DDBJ whole genome shotgun (WGS) entry which is preliminary data.</text>
</comment>
<evidence type="ECO:0000313" key="1">
    <source>
        <dbReference type="EMBL" id="MDH6504824.1"/>
    </source>
</evidence>
<sequence length="52" mass="5878">MLINQDFAQSEPKSPVKRRLELVGNFNQVSGKEIAVSDLDRATKLLCVFQRS</sequence>
<proteinExistence type="predicted"/>
<protein>
    <submittedName>
        <fullName evidence="1">Uncharacterized protein</fullName>
    </submittedName>
</protein>
<evidence type="ECO:0000313" key="2">
    <source>
        <dbReference type="Proteomes" id="UP001161160"/>
    </source>
</evidence>
<dbReference type="EMBL" id="JARXYA010000016">
    <property type="protein sequence ID" value="MDH6504824.1"/>
    <property type="molecule type" value="Genomic_DNA"/>
</dbReference>
<keyword evidence="2" id="KW-1185">Reference proteome</keyword>
<dbReference type="Proteomes" id="UP001161160">
    <property type="component" value="Unassembled WGS sequence"/>
</dbReference>
<reference evidence="1" key="1">
    <citation type="submission" date="2023-04" db="EMBL/GenBank/DDBJ databases">
        <title>Genome Encyclopedia of Bacteria and Archaea VI: Functional Genomics of Type Strains.</title>
        <authorList>
            <person name="Whitman W."/>
        </authorList>
    </citation>
    <scope>NUCLEOTIDE SEQUENCE</scope>
    <source>
        <strain evidence="1">Enz.4-51</strain>
    </source>
</reference>
<gene>
    <name evidence="1" type="ORF">M2127_002153</name>
</gene>
<organism evidence="1 2">
    <name type="scientific">Polynucleobacter sphagniphilus</name>
    <dbReference type="NCBI Taxonomy" id="1743169"/>
    <lineage>
        <taxon>Bacteria</taxon>
        <taxon>Pseudomonadati</taxon>
        <taxon>Pseudomonadota</taxon>
        <taxon>Betaproteobacteria</taxon>
        <taxon>Burkholderiales</taxon>
        <taxon>Burkholderiaceae</taxon>
        <taxon>Polynucleobacter</taxon>
    </lineage>
</organism>
<accession>A0AA43MC40</accession>